<reference evidence="1 2" key="1">
    <citation type="submission" date="2024-02" db="EMBL/GenBank/DDBJ databases">
        <title>Rhodopirellula caenicola NBRC 110016.</title>
        <authorList>
            <person name="Ichikawa N."/>
            <person name="Katano-Makiyama Y."/>
            <person name="Hidaka K."/>
        </authorList>
    </citation>
    <scope>NUCLEOTIDE SEQUENCE [LARGE SCALE GENOMIC DNA]</scope>
    <source>
        <strain evidence="1 2">NBRC 110016</strain>
    </source>
</reference>
<name>A0ABP9VL66_9BACT</name>
<protein>
    <submittedName>
        <fullName evidence="1">Uncharacterized protein</fullName>
    </submittedName>
</protein>
<sequence>MAQRQLPSDVSLLAFLPSRWHLACRQPLMLFIFLAALVQLVPMGIQRAAEPGSNIAAGVTNVSADAKVAIEIVRPAGQSGHVHEHRPESQKTLDLGFALVSQAKYSSPQWHCCSCITELDTVAAANLVDLHVRLQI</sequence>
<evidence type="ECO:0000313" key="2">
    <source>
        <dbReference type="Proteomes" id="UP001416858"/>
    </source>
</evidence>
<dbReference type="RefSeq" id="WP_345682916.1">
    <property type="nucleotide sequence ID" value="NZ_BAABRO010000002.1"/>
</dbReference>
<organism evidence="1 2">
    <name type="scientific">Novipirellula caenicola</name>
    <dbReference type="NCBI Taxonomy" id="1536901"/>
    <lineage>
        <taxon>Bacteria</taxon>
        <taxon>Pseudomonadati</taxon>
        <taxon>Planctomycetota</taxon>
        <taxon>Planctomycetia</taxon>
        <taxon>Pirellulales</taxon>
        <taxon>Pirellulaceae</taxon>
        <taxon>Novipirellula</taxon>
    </lineage>
</organism>
<comment type="caution">
    <text evidence="1">The sequence shown here is derived from an EMBL/GenBank/DDBJ whole genome shotgun (WGS) entry which is preliminary data.</text>
</comment>
<dbReference type="EMBL" id="BAABRO010000002">
    <property type="protein sequence ID" value="GAA5505936.1"/>
    <property type="molecule type" value="Genomic_DNA"/>
</dbReference>
<gene>
    <name evidence="1" type="ORF">Rcae01_01386</name>
</gene>
<accession>A0ABP9VL66</accession>
<evidence type="ECO:0000313" key="1">
    <source>
        <dbReference type="EMBL" id="GAA5505936.1"/>
    </source>
</evidence>
<keyword evidence="2" id="KW-1185">Reference proteome</keyword>
<proteinExistence type="predicted"/>
<dbReference type="Proteomes" id="UP001416858">
    <property type="component" value="Unassembled WGS sequence"/>
</dbReference>